<evidence type="ECO:0000313" key="9">
    <source>
        <dbReference type="Proteomes" id="UP000007110"/>
    </source>
</evidence>
<dbReference type="Pfam" id="PF00084">
    <property type="entry name" value="Sushi"/>
    <property type="match status" value="2"/>
</dbReference>
<keyword evidence="2 5" id="KW-0768">Sushi</keyword>
<dbReference type="CDD" id="cd00033">
    <property type="entry name" value="CCP"/>
    <property type="match status" value="2"/>
</dbReference>
<comment type="subcellular location">
    <subcellularLocation>
        <location evidence="1">Virion</location>
    </subcellularLocation>
</comment>
<dbReference type="InParanoid" id="A0A7M7GKZ4"/>
<dbReference type="SMART" id="SM00032">
    <property type="entry name" value="CCP"/>
    <property type="match status" value="4"/>
</dbReference>
<dbReference type="EnsemblMetazoa" id="XM_003730705">
    <property type="protein sequence ID" value="XP_003730753"/>
    <property type="gene ID" value="LOC100889375"/>
</dbReference>
<dbReference type="InterPro" id="IPR051503">
    <property type="entry name" value="ComplSys_Reg/VirEntry_Med"/>
</dbReference>
<dbReference type="PROSITE" id="PS50923">
    <property type="entry name" value="SUSHI"/>
    <property type="match status" value="2"/>
</dbReference>
<dbReference type="SUPFAM" id="SSF57535">
    <property type="entry name" value="Complement control module/SCR domain"/>
    <property type="match status" value="4"/>
</dbReference>
<dbReference type="GeneID" id="100889375"/>
<evidence type="ECO:0000256" key="3">
    <source>
        <dbReference type="ARBA" id="ARBA00022729"/>
    </source>
</evidence>
<comment type="caution">
    <text evidence="5">Lacks conserved residue(s) required for the propagation of feature annotation.</text>
</comment>
<dbReference type="InterPro" id="IPR035976">
    <property type="entry name" value="Sushi/SCR/CCP_sf"/>
</dbReference>
<dbReference type="InterPro" id="IPR000436">
    <property type="entry name" value="Sushi_SCR_CCP_dom"/>
</dbReference>
<dbReference type="PANTHER" id="PTHR45785:SF2">
    <property type="entry name" value="COMPLEMENT FACTOR H-RELATED"/>
    <property type="match status" value="1"/>
</dbReference>
<dbReference type="AlphaFoldDB" id="A0A7M7GKZ4"/>
<organism evidence="8 9">
    <name type="scientific">Strongylocentrotus purpuratus</name>
    <name type="common">Purple sea urchin</name>
    <dbReference type="NCBI Taxonomy" id="7668"/>
    <lineage>
        <taxon>Eukaryota</taxon>
        <taxon>Metazoa</taxon>
        <taxon>Echinodermata</taxon>
        <taxon>Eleutherozoa</taxon>
        <taxon>Echinozoa</taxon>
        <taxon>Echinoidea</taxon>
        <taxon>Euechinoidea</taxon>
        <taxon>Echinacea</taxon>
        <taxon>Camarodonta</taxon>
        <taxon>Echinidea</taxon>
        <taxon>Strongylocentrotidae</taxon>
        <taxon>Strongylocentrotus</taxon>
    </lineage>
</organism>
<accession>A0A7M7GKZ4</accession>
<keyword evidence="4" id="KW-1015">Disulfide bond</keyword>
<evidence type="ECO:0000256" key="1">
    <source>
        <dbReference type="ARBA" id="ARBA00004328"/>
    </source>
</evidence>
<dbReference type="Proteomes" id="UP000007110">
    <property type="component" value="Unassembled WGS sequence"/>
</dbReference>
<feature type="domain" description="Sushi" evidence="7">
    <location>
        <begin position="21"/>
        <end position="79"/>
    </location>
</feature>
<evidence type="ECO:0000256" key="5">
    <source>
        <dbReference type="PROSITE-ProRule" id="PRU00302"/>
    </source>
</evidence>
<dbReference type="OrthoDB" id="6480633at2759"/>
<evidence type="ECO:0000256" key="2">
    <source>
        <dbReference type="ARBA" id="ARBA00022659"/>
    </source>
</evidence>
<feature type="chain" id="PRO_5029705836" description="Sushi domain-containing protein" evidence="6">
    <location>
        <begin position="18"/>
        <end position="279"/>
    </location>
</feature>
<reference evidence="9" key="1">
    <citation type="submission" date="2015-02" db="EMBL/GenBank/DDBJ databases">
        <title>Genome sequencing for Strongylocentrotus purpuratus.</title>
        <authorList>
            <person name="Murali S."/>
            <person name="Liu Y."/>
            <person name="Vee V."/>
            <person name="English A."/>
            <person name="Wang M."/>
            <person name="Skinner E."/>
            <person name="Han Y."/>
            <person name="Muzny D.M."/>
            <person name="Worley K.C."/>
            <person name="Gibbs R.A."/>
        </authorList>
    </citation>
    <scope>NUCLEOTIDE SEQUENCE</scope>
</reference>
<evidence type="ECO:0000313" key="8">
    <source>
        <dbReference type="EnsemblMetazoa" id="XP_003730753"/>
    </source>
</evidence>
<feature type="domain" description="Sushi" evidence="7">
    <location>
        <begin position="82"/>
        <end position="150"/>
    </location>
</feature>
<sequence length="279" mass="30726">MERKLLYFFVLISVAFGSPVPECGPPSELANVITTPSQSVYLLWSRVTFSCEEGYSHSGTEYSYCIESGVWDPRPDGLACLAQCKEPEAGRNIVHFPFGRDPEATKTVYNDEDVIQYACAEGKGATLVGPTQATCKNGFWEPAKMPTCNHCSAPPVSDPKTVQLSPNQQSYAAYAEVMLSCPDDVMYTARGTNITYCEENAGWIPDPTKMTCHENCVLPVRDPLVESRPLQETSDAVKKIFRFNDVISNTCLGGKVLVGPIVQKCANGKWLPDREVMCK</sequence>
<evidence type="ECO:0000259" key="7">
    <source>
        <dbReference type="PROSITE" id="PS50923"/>
    </source>
</evidence>
<name>A0A7M7GKZ4_STRPU</name>
<evidence type="ECO:0000256" key="4">
    <source>
        <dbReference type="ARBA" id="ARBA00023157"/>
    </source>
</evidence>
<reference evidence="8" key="2">
    <citation type="submission" date="2021-01" db="UniProtKB">
        <authorList>
            <consortium name="EnsemblMetazoa"/>
        </authorList>
    </citation>
    <scope>IDENTIFICATION</scope>
</reference>
<dbReference type="OMA" id="LANCAEP"/>
<dbReference type="RefSeq" id="XP_003730753.2">
    <property type="nucleotide sequence ID" value="XM_003730705.3"/>
</dbReference>
<proteinExistence type="predicted"/>
<dbReference type="Gene3D" id="2.10.70.10">
    <property type="entry name" value="Complement Module, domain 1"/>
    <property type="match status" value="3"/>
</dbReference>
<dbReference type="KEGG" id="spu:100889375"/>
<keyword evidence="9" id="KW-1185">Reference proteome</keyword>
<evidence type="ECO:0000256" key="6">
    <source>
        <dbReference type="SAM" id="SignalP"/>
    </source>
</evidence>
<feature type="signal peptide" evidence="6">
    <location>
        <begin position="1"/>
        <end position="17"/>
    </location>
</feature>
<protein>
    <recommendedName>
        <fullName evidence="7">Sushi domain-containing protein</fullName>
    </recommendedName>
</protein>
<keyword evidence="3 6" id="KW-0732">Signal</keyword>
<dbReference type="PANTHER" id="PTHR45785">
    <property type="entry name" value="COMPLEMENT FACTOR H-RELATED"/>
    <property type="match status" value="1"/>
</dbReference>